<evidence type="ECO:0000256" key="1">
    <source>
        <dbReference type="SAM" id="SignalP"/>
    </source>
</evidence>
<organism evidence="2 3">
    <name type="scientific">Diaporthe ampelina</name>
    <dbReference type="NCBI Taxonomy" id="1214573"/>
    <lineage>
        <taxon>Eukaryota</taxon>
        <taxon>Fungi</taxon>
        <taxon>Dikarya</taxon>
        <taxon>Ascomycota</taxon>
        <taxon>Pezizomycotina</taxon>
        <taxon>Sordariomycetes</taxon>
        <taxon>Sordariomycetidae</taxon>
        <taxon>Diaporthales</taxon>
        <taxon>Diaporthaceae</taxon>
        <taxon>Diaporthe</taxon>
    </lineage>
</organism>
<reference evidence="2 3" key="1">
    <citation type="submission" date="2015-05" db="EMBL/GenBank/DDBJ databases">
        <title>Distinctive expansion of gene families associated with plant cell wall degradation and secondary metabolism in the genomes of grapevine trunk pathogens.</title>
        <authorList>
            <person name="Lawrence D.P."/>
            <person name="Travadon R."/>
            <person name="Rolshausen P.E."/>
            <person name="Baumgartner K."/>
        </authorList>
    </citation>
    <scope>NUCLEOTIDE SEQUENCE [LARGE SCALE GENOMIC DNA]</scope>
    <source>
        <strain evidence="2">DA912</strain>
    </source>
</reference>
<keyword evidence="1" id="KW-0732">Signal</keyword>
<evidence type="ECO:0000313" key="2">
    <source>
        <dbReference type="EMBL" id="KKY37108.1"/>
    </source>
</evidence>
<sequence length="145" mass="15160">MQFSTGALLALAASVASADLVFHVSDFQAACIAHSSQCSYSFGVVKIGSGETTPVQCSAMLTGSNGELPEVTDGTCTDSSRTWTITKFSTNHASGLELAVTEPVTPSSSLVGRYDLLSGTFEMQQTGATTQQVYVGEETEFDLAN</sequence>
<name>A0A0G2HQD7_9PEZI</name>
<dbReference type="Proteomes" id="UP000034680">
    <property type="component" value="Unassembled WGS sequence"/>
</dbReference>
<proteinExistence type="predicted"/>
<protein>
    <submittedName>
        <fullName evidence="2">Putative 22kda glycoprotein</fullName>
    </submittedName>
</protein>
<keyword evidence="3" id="KW-1185">Reference proteome</keyword>
<comment type="caution">
    <text evidence="2">The sequence shown here is derived from an EMBL/GenBank/DDBJ whole genome shotgun (WGS) entry which is preliminary data.</text>
</comment>
<accession>A0A0G2HQD7</accession>
<dbReference type="OrthoDB" id="3679184at2759"/>
<dbReference type="AlphaFoldDB" id="A0A0G2HQD7"/>
<evidence type="ECO:0000313" key="3">
    <source>
        <dbReference type="Proteomes" id="UP000034680"/>
    </source>
</evidence>
<reference evidence="2 3" key="2">
    <citation type="submission" date="2015-05" db="EMBL/GenBank/DDBJ databases">
        <authorList>
            <person name="Morales-Cruz A."/>
            <person name="Amrine K.C."/>
            <person name="Cantu D."/>
        </authorList>
    </citation>
    <scope>NUCLEOTIDE SEQUENCE [LARGE SCALE GENOMIC DNA]</scope>
    <source>
        <strain evidence="2">DA912</strain>
    </source>
</reference>
<feature type="signal peptide" evidence="1">
    <location>
        <begin position="1"/>
        <end position="18"/>
    </location>
</feature>
<dbReference type="EMBL" id="LCUC01000096">
    <property type="protein sequence ID" value="KKY37108.1"/>
    <property type="molecule type" value="Genomic_DNA"/>
</dbReference>
<feature type="chain" id="PRO_5002545461" evidence="1">
    <location>
        <begin position="19"/>
        <end position="145"/>
    </location>
</feature>
<gene>
    <name evidence="2" type="ORF">UCDDA912_g02907</name>
</gene>